<keyword evidence="5" id="KW-0687">Ribonucleoprotein</keyword>
<dbReference type="PANTHER" id="PTHR12146:SF0">
    <property type="entry name" value="RIBOSOMAL PROTEIN S10"/>
    <property type="match status" value="1"/>
</dbReference>
<evidence type="ECO:0000256" key="3">
    <source>
        <dbReference type="ARBA" id="ARBA00022490"/>
    </source>
</evidence>
<keyword evidence="3" id="KW-0963">Cytoplasm</keyword>
<dbReference type="Proteomes" id="UP000187209">
    <property type="component" value="Unassembled WGS sequence"/>
</dbReference>
<protein>
    <recommendedName>
        <fullName evidence="7">Plectin/eS10 N-terminal domain-containing protein</fullName>
    </recommendedName>
</protein>
<dbReference type="EMBL" id="MPUH01000372">
    <property type="protein sequence ID" value="OMJ81633.1"/>
    <property type="molecule type" value="Genomic_DNA"/>
</dbReference>
<dbReference type="OrthoDB" id="310040at2759"/>
<evidence type="ECO:0000313" key="9">
    <source>
        <dbReference type="Proteomes" id="UP000187209"/>
    </source>
</evidence>
<proteinExistence type="inferred from homology"/>
<evidence type="ECO:0000256" key="5">
    <source>
        <dbReference type="ARBA" id="ARBA00023274"/>
    </source>
</evidence>
<dbReference type="GO" id="GO:0003723">
    <property type="term" value="F:RNA binding"/>
    <property type="evidence" value="ECO:0007669"/>
    <property type="project" value="TreeGrafter"/>
</dbReference>
<gene>
    <name evidence="8" type="ORF">SteCoe_17849</name>
</gene>
<reference evidence="8 9" key="1">
    <citation type="submission" date="2016-11" db="EMBL/GenBank/DDBJ databases">
        <title>The macronuclear genome of Stentor coeruleus: a giant cell with tiny introns.</title>
        <authorList>
            <person name="Slabodnick M."/>
            <person name="Ruby J.G."/>
            <person name="Reiff S.B."/>
            <person name="Swart E.C."/>
            <person name="Gosai S."/>
            <person name="Prabakaran S."/>
            <person name="Witkowska E."/>
            <person name="Larue G.E."/>
            <person name="Fisher S."/>
            <person name="Freeman R.M."/>
            <person name="Gunawardena J."/>
            <person name="Chu W."/>
            <person name="Stover N.A."/>
            <person name="Gregory B.D."/>
            <person name="Nowacki M."/>
            <person name="Derisi J."/>
            <person name="Roy S.W."/>
            <person name="Marshall W.F."/>
            <person name="Sood P."/>
        </authorList>
    </citation>
    <scope>NUCLEOTIDE SEQUENCE [LARGE SCALE GENOMIC DNA]</scope>
    <source>
        <strain evidence="8">WM001</strain>
    </source>
</reference>
<name>A0A1R2BXV2_9CILI</name>
<feature type="region of interest" description="Disordered" evidence="6">
    <location>
        <begin position="98"/>
        <end position="121"/>
    </location>
</feature>
<evidence type="ECO:0000313" key="8">
    <source>
        <dbReference type="EMBL" id="OMJ81633.1"/>
    </source>
</evidence>
<comment type="caution">
    <text evidence="8">The sequence shown here is derived from an EMBL/GenBank/DDBJ whole genome shotgun (WGS) entry which is preliminary data.</text>
</comment>
<keyword evidence="4" id="KW-0689">Ribosomal protein</keyword>
<evidence type="ECO:0000256" key="4">
    <source>
        <dbReference type="ARBA" id="ARBA00022980"/>
    </source>
</evidence>
<comment type="subcellular location">
    <subcellularLocation>
        <location evidence="1">Cytoplasm</location>
    </subcellularLocation>
</comment>
<evidence type="ECO:0000256" key="2">
    <source>
        <dbReference type="ARBA" id="ARBA00007278"/>
    </source>
</evidence>
<comment type="similarity">
    <text evidence="2">Belongs to the eukaryotic ribosomal protein eS10 family.</text>
</comment>
<dbReference type="Gene3D" id="1.10.10.10">
    <property type="entry name" value="Winged helix-like DNA-binding domain superfamily/Winged helix DNA-binding domain"/>
    <property type="match status" value="1"/>
</dbReference>
<evidence type="ECO:0000256" key="1">
    <source>
        <dbReference type="ARBA" id="ARBA00004496"/>
    </source>
</evidence>
<dbReference type="GO" id="GO:0003735">
    <property type="term" value="F:structural constituent of ribosome"/>
    <property type="evidence" value="ECO:0007669"/>
    <property type="project" value="TreeGrafter"/>
</dbReference>
<sequence length="121" mass="14228">MVLISKEERQKIYSYLLKEGTLVVKKDVGLEKHQDIPVPNLKVMMVCKSLKSKGHLVEKFNWQWYYFHLSEEGIRAMCEYLGLPTNIRPDYYKAPAVKRPVTDEERPRRGFGRGRGRAKEE</sequence>
<dbReference type="InterPro" id="IPR036388">
    <property type="entry name" value="WH-like_DNA-bd_sf"/>
</dbReference>
<dbReference type="InterPro" id="IPR037447">
    <property type="entry name" value="Ribosomal_eS10"/>
</dbReference>
<dbReference type="PANTHER" id="PTHR12146">
    <property type="entry name" value="40S RIBOSOMAL PROTEIN S10"/>
    <property type="match status" value="1"/>
</dbReference>
<organism evidence="8 9">
    <name type="scientific">Stentor coeruleus</name>
    <dbReference type="NCBI Taxonomy" id="5963"/>
    <lineage>
        <taxon>Eukaryota</taxon>
        <taxon>Sar</taxon>
        <taxon>Alveolata</taxon>
        <taxon>Ciliophora</taxon>
        <taxon>Postciliodesmatophora</taxon>
        <taxon>Heterotrichea</taxon>
        <taxon>Heterotrichida</taxon>
        <taxon>Stentoridae</taxon>
        <taxon>Stentor</taxon>
    </lineage>
</organism>
<dbReference type="InterPro" id="IPR005326">
    <property type="entry name" value="Plectin_eS10_N"/>
</dbReference>
<dbReference type="AlphaFoldDB" id="A0A1R2BXV2"/>
<evidence type="ECO:0000256" key="6">
    <source>
        <dbReference type="SAM" id="MobiDB-lite"/>
    </source>
</evidence>
<evidence type="ECO:0000259" key="7">
    <source>
        <dbReference type="Pfam" id="PF03501"/>
    </source>
</evidence>
<accession>A0A1R2BXV2</accession>
<dbReference type="GO" id="GO:0022627">
    <property type="term" value="C:cytosolic small ribosomal subunit"/>
    <property type="evidence" value="ECO:0007669"/>
    <property type="project" value="TreeGrafter"/>
</dbReference>
<dbReference type="Pfam" id="PF03501">
    <property type="entry name" value="S10_plectin"/>
    <property type="match status" value="1"/>
</dbReference>
<keyword evidence="9" id="KW-1185">Reference proteome</keyword>
<feature type="domain" description="Plectin/eS10 N-terminal" evidence="7">
    <location>
        <begin position="4"/>
        <end position="94"/>
    </location>
</feature>
<feature type="compositionally biased region" description="Basic residues" evidence="6">
    <location>
        <begin position="109"/>
        <end position="121"/>
    </location>
</feature>